<feature type="compositionally biased region" description="Low complexity" evidence="1">
    <location>
        <begin position="1"/>
        <end position="17"/>
    </location>
</feature>
<dbReference type="PANTHER" id="PTHR13621:SF2">
    <property type="entry name" value="PROLINE-RICH PROTEIN PRCC"/>
    <property type="match status" value="1"/>
</dbReference>
<dbReference type="HOGENOM" id="CLU_043185_0_0_1"/>
<dbReference type="KEGG" id="bcom:BAUCODRAFT_384610"/>
<evidence type="ECO:0000256" key="1">
    <source>
        <dbReference type="SAM" id="MobiDB-lite"/>
    </source>
</evidence>
<feature type="region of interest" description="Disordered" evidence="1">
    <location>
        <begin position="1"/>
        <end position="36"/>
    </location>
</feature>
<protein>
    <submittedName>
        <fullName evidence="2">Uncharacterized protein</fullName>
    </submittedName>
</protein>
<accession>M2N4K9</accession>
<keyword evidence="3" id="KW-1185">Reference proteome</keyword>
<dbReference type="OrthoDB" id="2555634at2759"/>
<name>M2N4K9_BAUPA</name>
<evidence type="ECO:0000313" key="3">
    <source>
        <dbReference type="Proteomes" id="UP000011761"/>
    </source>
</evidence>
<feature type="region of interest" description="Disordered" evidence="1">
    <location>
        <begin position="48"/>
        <end position="159"/>
    </location>
</feature>
<dbReference type="GeneID" id="19113536"/>
<dbReference type="PANTHER" id="PTHR13621">
    <property type="entry name" value="PROLINE-RICH PROTEIN PRCC"/>
    <property type="match status" value="1"/>
</dbReference>
<dbReference type="eggNOG" id="ENOG502S8PK">
    <property type="taxonomic scope" value="Eukaryota"/>
</dbReference>
<feature type="compositionally biased region" description="Polar residues" evidence="1">
    <location>
        <begin position="344"/>
        <end position="357"/>
    </location>
</feature>
<dbReference type="InterPro" id="IPR018800">
    <property type="entry name" value="PRCC"/>
</dbReference>
<dbReference type="AlphaFoldDB" id="M2N4K9"/>
<dbReference type="OMA" id="KPLMFRP"/>
<evidence type="ECO:0000313" key="2">
    <source>
        <dbReference type="EMBL" id="EMC98918.1"/>
    </source>
</evidence>
<organism evidence="2 3">
    <name type="scientific">Baudoinia panamericana (strain UAMH 10762)</name>
    <name type="common">Angels' share fungus</name>
    <name type="synonym">Baudoinia compniacensis (strain UAMH 10762)</name>
    <dbReference type="NCBI Taxonomy" id="717646"/>
    <lineage>
        <taxon>Eukaryota</taxon>
        <taxon>Fungi</taxon>
        <taxon>Dikarya</taxon>
        <taxon>Ascomycota</taxon>
        <taxon>Pezizomycotina</taxon>
        <taxon>Dothideomycetes</taxon>
        <taxon>Dothideomycetidae</taxon>
        <taxon>Mycosphaerellales</taxon>
        <taxon>Teratosphaeriaceae</taxon>
        <taxon>Baudoinia</taxon>
    </lineage>
</organism>
<dbReference type="Pfam" id="PF10253">
    <property type="entry name" value="PRCC"/>
    <property type="match status" value="1"/>
</dbReference>
<gene>
    <name evidence="2" type="ORF">BAUCODRAFT_384610</name>
</gene>
<dbReference type="EMBL" id="KB445552">
    <property type="protein sequence ID" value="EMC98918.1"/>
    <property type="molecule type" value="Genomic_DNA"/>
</dbReference>
<dbReference type="GO" id="GO:0005634">
    <property type="term" value="C:nucleus"/>
    <property type="evidence" value="ECO:0007669"/>
    <property type="project" value="TreeGrafter"/>
</dbReference>
<feature type="region of interest" description="Disordered" evidence="1">
    <location>
        <begin position="203"/>
        <end position="222"/>
    </location>
</feature>
<dbReference type="STRING" id="717646.M2N4K9"/>
<reference evidence="2 3" key="1">
    <citation type="journal article" date="2012" name="PLoS Pathog.">
        <title>Diverse lifestyles and strategies of plant pathogenesis encoded in the genomes of eighteen Dothideomycetes fungi.</title>
        <authorList>
            <person name="Ohm R.A."/>
            <person name="Feau N."/>
            <person name="Henrissat B."/>
            <person name="Schoch C.L."/>
            <person name="Horwitz B.A."/>
            <person name="Barry K.W."/>
            <person name="Condon B.J."/>
            <person name="Copeland A.C."/>
            <person name="Dhillon B."/>
            <person name="Glaser F."/>
            <person name="Hesse C.N."/>
            <person name="Kosti I."/>
            <person name="LaButti K."/>
            <person name="Lindquist E.A."/>
            <person name="Lucas S."/>
            <person name="Salamov A.A."/>
            <person name="Bradshaw R.E."/>
            <person name="Ciuffetti L."/>
            <person name="Hamelin R.C."/>
            <person name="Kema G.H.J."/>
            <person name="Lawrence C."/>
            <person name="Scott J.A."/>
            <person name="Spatafora J.W."/>
            <person name="Turgeon B.G."/>
            <person name="de Wit P.J.G.M."/>
            <person name="Zhong S."/>
            <person name="Goodwin S.B."/>
            <person name="Grigoriev I.V."/>
        </authorList>
    </citation>
    <scope>NUCLEOTIDE SEQUENCE [LARGE SCALE GENOMIC DNA]</scope>
    <source>
        <strain evidence="2 3">UAMH 10762</strain>
    </source>
</reference>
<dbReference type="Proteomes" id="UP000011761">
    <property type="component" value="Unassembled WGS sequence"/>
</dbReference>
<feature type="region of interest" description="Disordered" evidence="1">
    <location>
        <begin position="337"/>
        <end position="382"/>
    </location>
</feature>
<sequence>MALVSYSDSETSDTETTVAPQAATFHNPSGSAKPAVFQKTEARKIKVDLPSLRPEVAEQDIDGPQQPPVKRARTAGAFEGFNSLLPAPKKPATQQPTGLKKGVSLKTSSEAAFSRVPPPRTEYAQDALQDDDYDDYGNRAPSLPQRTQTPAVTGGEAPDVKVLGRATRFKPLSVANNKKKKVVPKKAVPIPQELADEQLGTGGRALVSGQAPGEPLARAPPSKKSLFSIAQDDDMPSDAVTESYGATNGIQIEGLDEQQHSVPHEIRSPFTTELAPNSLEAVAADLNLTPAQRRQLFGRSAKNVPANATHFNMDAEYAANEEIRQSGETLEHKAVKTVAPGKHSLQQLVNNARSNQESIEDKWAEGRRNRGEGGSKYGWGHG</sequence>
<dbReference type="RefSeq" id="XP_007674014.1">
    <property type="nucleotide sequence ID" value="XM_007675824.1"/>
</dbReference>
<feature type="compositionally biased region" description="Basic and acidic residues" evidence="1">
    <location>
        <begin position="359"/>
        <end position="373"/>
    </location>
</feature>
<proteinExistence type="predicted"/>